<sequence length="80" mass="8474">MDESSRAAAGSGPAPSGGHDISTTERRRIRHVRAKKQPAARGGARCRLRGRVRREPAARAFAAAQRDTPPIVAPGPARVP</sequence>
<protein>
    <submittedName>
        <fullName evidence="2">Uncharacterized protein</fullName>
    </submittedName>
</protein>
<dbReference type="Proteomes" id="UP000001812">
    <property type="component" value="Chromosome II"/>
</dbReference>
<evidence type="ECO:0000256" key="1">
    <source>
        <dbReference type="SAM" id="MobiDB-lite"/>
    </source>
</evidence>
<proteinExistence type="predicted"/>
<dbReference type="EMBL" id="CM000833">
    <property type="protein sequence ID" value="EET05103.1"/>
    <property type="molecule type" value="Genomic_DNA"/>
</dbReference>
<dbReference type="AlphaFoldDB" id="A0A0E1VW19"/>
<feature type="region of interest" description="Disordered" evidence="1">
    <location>
        <begin position="57"/>
        <end position="80"/>
    </location>
</feature>
<organism evidence="2">
    <name type="scientific">Burkholderia pseudomallei 1710a</name>
    <dbReference type="NCBI Taxonomy" id="320371"/>
    <lineage>
        <taxon>Bacteria</taxon>
        <taxon>Pseudomonadati</taxon>
        <taxon>Pseudomonadota</taxon>
        <taxon>Betaproteobacteria</taxon>
        <taxon>Burkholderiales</taxon>
        <taxon>Burkholderiaceae</taxon>
        <taxon>Burkholderia</taxon>
        <taxon>pseudomallei group</taxon>
    </lineage>
</organism>
<feature type="compositionally biased region" description="Low complexity" evidence="1">
    <location>
        <begin position="1"/>
        <end position="18"/>
    </location>
</feature>
<reference evidence="2" key="1">
    <citation type="submission" date="2009-05" db="EMBL/GenBank/DDBJ databases">
        <authorList>
            <person name="Harkins D.M."/>
            <person name="DeShazer D."/>
            <person name="Woods D.E."/>
            <person name="Brinkac L.M."/>
            <person name="Brown K.A."/>
            <person name="Hung G.C."/>
            <person name="Tuanyok A."/>
            <person name="Zhang B."/>
            <person name="Nierman W.C."/>
        </authorList>
    </citation>
    <scope>NUCLEOTIDE SEQUENCE [LARGE SCALE GENOMIC DNA]</scope>
    <source>
        <strain evidence="2">1710a</strain>
    </source>
</reference>
<evidence type="ECO:0000313" key="2">
    <source>
        <dbReference type="EMBL" id="EET05103.1"/>
    </source>
</evidence>
<gene>
    <name evidence="2" type="ORF">BURPS1710A_A0986</name>
</gene>
<dbReference type="GeneID" id="93063458"/>
<dbReference type="RefSeq" id="WP_004184381.1">
    <property type="nucleotide sequence ID" value="NZ_CM000833.1"/>
</dbReference>
<accession>A0A0E1VW19</accession>
<feature type="region of interest" description="Disordered" evidence="1">
    <location>
        <begin position="1"/>
        <end position="45"/>
    </location>
</feature>
<feature type="compositionally biased region" description="Basic residues" evidence="1">
    <location>
        <begin position="27"/>
        <end position="45"/>
    </location>
</feature>
<feature type="compositionally biased region" description="Pro residues" evidence="1">
    <location>
        <begin position="71"/>
        <end position="80"/>
    </location>
</feature>
<dbReference type="HOGENOM" id="CLU_2582989_0_0_4"/>
<name>A0A0E1VW19_BURPE</name>